<feature type="region of interest" description="Disordered" evidence="1">
    <location>
        <begin position="242"/>
        <end position="278"/>
    </location>
</feature>
<reference evidence="2 3" key="1">
    <citation type="journal article" date="2016" name="Nat. Commun.">
        <title>Extremotolerant tardigrade genome and improved radiotolerance of human cultured cells by tardigrade-unique protein.</title>
        <authorList>
            <person name="Hashimoto T."/>
            <person name="Horikawa D.D."/>
            <person name="Saito Y."/>
            <person name="Kuwahara H."/>
            <person name="Kozuka-Hata H."/>
            <person name="Shin-I T."/>
            <person name="Minakuchi Y."/>
            <person name="Ohishi K."/>
            <person name="Motoyama A."/>
            <person name="Aizu T."/>
            <person name="Enomoto A."/>
            <person name="Kondo K."/>
            <person name="Tanaka S."/>
            <person name="Hara Y."/>
            <person name="Koshikawa S."/>
            <person name="Sagara H."/>
            <person name="Miura T."/>
            <person name="Yokobori S."/>
            <person name="Miyagawa K."/>
            <person name="Suzuki Y."/>
            <person name="Kubo T."/>
            <person name="Oyama M."/>
            <person name="Kohara Y."/>
            <person name="Fujiyama A."/>
            <person name="Arakawa K."/>
            <person name="Katayama T."/>
            <person name="Toyoda A."/>
            <person name="Kunieda T."/>
        </authorList>
    </citation>
    <scope>NUCLEOTIDE SEQUENCE [LARGE SCALE GENOMIC DNA]</scope>
    <source>
        <strain evidence="2 3">YOKOZUNA-1</strain>
    </source>
</reference>
<feature type="region of interest" description="Disordered" evidence="1">
    <location>
        <begin position="29"/>
        <end position="56"/>
    </location>
</feature>
<sequence length="278" mass="30914">MPSSFSPFNTTSGSVSQNIAFPNFPSYSVSSLNPSSNSQPQISAAPPLGHPIYPLPSQLLRRRPAPFANTNPPSAIEGFVDEMGDKSNLFPLDRKRKLRPPEEFRSSKVFITEAKLAASLSDLQLSGRDGNASESSSISSFVQENHLPPDTETWKSFRDSEFMEVDESPTGRRVFPQLEMSESLKEAIRKVEREEAEILPPEILNNIAPAPTSSLCMAIIPYVPPEEQPAFLPDILSRRPSLKRSEYSRTEASTSPKRQHMLRPPSNEDVQMMGQEIN</sequence>
<accession>A0A1D1VZA3</accession>
<comment type="caution">
    <text evidence="2">The sequence shown here is derived from an EMBL/GenBank/DDBJ whole genome shotgun (WGS) entry which is preliminary data.</text>
</comment>
<feature type="region of interest" description="Disordered" evidence="1">
    <location>
        <begin position="125"/>
        <end position="145"/>
    </location>
</feature>
<feature type="compositionally biased region" description="Low complexity" evidence="1">
    <location>
        <begin position="29"/>
        <end position="47"/>
    </location>
</feature>
<dbReference type="OrthoDB" id="10582652at2759"/>
<dbReference type="AlphaFoldDB" id="A0A1D1VZA3"/>
<evidence type="ECO:0000313" key="3">
    <source>
        <dbReference type="Proteomes" id="UP000186922"/>
    </source>
</evidence>
<dbReference type="EMBL" id="BDGG01000010">
    <property type="protein sequence ID" value="GAV03939.1"/>
    <property type="molecule type" value="Genomic_DNA"/>
</dbReference>
<protein>
    <submittedName>
        <fullName evidence="2">Uncharacterized protein</fullName>
    </submittedName>
</protein>
<keyword evidence="3" id="KW-1185">Reference proteome</keyword>
<evidence type="ECO:0000256" key="1">
    <source>
        <dbReference type="SAM" id="MobiDB-lite"/>
    </source>
</evidence>
<proteinExistence type="predicted"/>
<evidence type="ECO:0000313" key="2">
    <source>
        <dbReference type="EMBL" id="GAV03939.1"/>
    </source>
</evidence>
<name>A0A1D1VZA3_RAMVA</name>
<gene>
    <name evidence="2" type="primary">RvY_14299-1</name>
    <name evidence="2" type="synonym">RvY_14299.1</name>
    <name evidence="2" type="ORF">RvY_14299</name>
</gene>
<organism evidence="2 3">
    <name type="scientific">Ramazzottius varieornatus</name>
    <name type="common">Water bear</name>
    <name type="synonym">Tardigrade</name>
    <dbReference type="NCBI Taxonomy" id="947166"/>
    <lineage>
        <taxon>Eukaryota</taxon>
        <taxon>Metazoa</taxon>
        <taxon>Ecdysozoa</taxon>
        <taxon>Tardigrada</taxon>
        <taxon>Eutardigrada</taxon>
        <taxon>Parachela</taxon>
        <taxon>Hypsibioidea</taxon>
        <taxon>Ramazzottiidae</taxon>
        <taxon>Ramazzottius</taxon>
    </lineage>
</organism>
<dbReference type="Proteomes" id="UP000186922">
    <property type="component" value="Unassembled WGS sequence"/>
</dbReference>